<dbReference type="Gene3D" id="2.60.120.40">
    <property type="match status" value="1"/>
</dbReference>
<dbReference type="EMBL" id="CP134050">
    <property type="protein sequence ID" value="WNC16616.1"/>
    <property type="molecule type" value="Genomic_DNA"/>
</dbReference>
<dbReference type="Proteomes" id="UP001256827">
    <property type="component" value="Chromosome"/>
</dbReference>
<feature type="domain" description="Cyclic nucleotide-binding" evidence="1">
    <location>
        <begin position="1"/>
        <end position="35"/>
    </location>
</feature>
<accession>A0ABY9T9A0</accession>
<dbReference type="InterPro" id="IPR008983">
    <property type="entry name" value="Tumour_necrosis_fac-like_dom"/>
</dbReference>
<proteinExistence type="predicted"/>
<evidence type="ECO:0000259" key="1">
    <source>
        <dbReference type="PROSITE" id="PS50042"/>
    </source>
</evidence>
<dbReference type="Pfam" id="PF00386">
    <property type="entry name" value="C1q"/>
    <property type="match status" value="1"/>
</dbReference>
<gene>
    <name evidence="2" type="ORF">RGB73_09950</name>
</gene>
<evidence type="ECO:0000313" key="3">
    <source>
        <dbReference type="Proteomes" id="UP001256827"/>
    </source>
</evidence>
<evidence type="ECO:0000313" key="2">
    <source>
        <dbReference type="EMBL" id="WNC16616.1"/>
    </source>
</evidence>
<sequence length="104" mass="10685">MVRDGTSTESFLIAEAGSYLVTYELNVESGGSVFGLFVNGTTLVSGSNYAQASEGLLSGHALLTLQQNDVVSVKLLNGTANLANVVNGNGVVSASIIFEKMAAL</sequence>
<dbReference type="SUPFAM" id="SSF49842">
    <property type="entry name" value="TNF-like"/>
    <property type="match status" value="1"/>
</dbReference>
<dbReference type="InterPro" id="IPR000595">
    <property type="entry name" value="cNMP-bd_dom"/>
</dbReference>
<dbReference type="InterPro" id="IPR001073">
    <property type="entry name" value="C1q_dom"/>
</dbReference>
<keyword evidence="3" id="KW-1185">Reference proteome</keyword>
<dbReference type="RefSeq" id="WP_310771438.1">
    <property type="nucleotide sequence ID" value="NZ_CP134050.1"/>
</dbReference>
<protein>
    <recommendedName>
        <fullName evidence="1">Cyclic nucleotide-binding domain-containing protein</fullName>
    </recommendedName>
</protein>
<reference evidence="2 3" key="1">
    <citation type="submission" date="2023-09" db="EMBL/GenBank/DDBJ databases">
        <title>Complete Genome and Methylome dissection of Bacillus brevis NEB573 original source of BbsI restriction endonuclease.</title>
        <authorList>
            <person name="Fomenkov A."/>
            <person name="Roberts R.D."/>
        </authorList>
    </citation>
    <scope>NUCLEOTIDE SEQUENCE [LARGE SCALE GENOMIC DNA]</scope>
    <source>
        <strain evidence="2 3">NEB573</strain>
    </source>
</reference>
<name>A0ABY9T9A0_BREBE</name>
<dbReference type="PROSITE" id="PS50042">
    <property type="entry name" value="CNMP_BINDING_3"/>
    <property type="match status" value="1"/>
</dbReference>
<organism evidence="2 3">
    <name type="scientific">Brevibacillus brevis</name>
    <name type="common">Bacillus brevis</name>
    <dbReference type="NCBI Taxonomy" id="1393"/>
    <lineage>
        <taxon>Bacteria</taxon>
        <taxon>Bacillati</taxon>
        <taxon>Bacillota</taxon>
        <taxon>Bacilli</taxon>
        <taxon>Bacillales</taxon>
        <taxon>Paenibacillaceae</taxon>
        <taxon>Brevibacillus</taxon>
    </lineage>
</organism>